<evidence type="ECO:0000256" key="1">
    <source>
        <dbReference type="ARBA" id="ARBA00022490"/>
    </source>
</evidence>
<dbReference type="EMBL" id="CP059270">
    <property type="protein sequence ID" value="QLQ80255.1"/>
    <property type="molecule type" value="Genomic_DNA"/>
</dbReference>
<dbReference type="InterPro" id="IPR036322">
    <property type="entry name" value="WD40_repeat_dom_sf"/>
</dbReference>
<evidence type="ECO:0000256" key="2">
    <source>
        <dbReference type="ARBA" id="ARBA00022574"/>
    </source>
</evidence>
<dbReference type="GO" id="GO:0045503">
    <property type="term" value="F:dynein light chain binding"/>
    <property type="evidence" value="ECO:0007669"/>
    <property type="project" value="TreeGrafter"/>
</dbReference>
<sequence>MYRWNAELEERAQAELRPVCLDSMGNLVAVLFQSTPIDRNDVLMAAWSYLFVLKWDARQVVDKIEFRGQTITKVKFLRKDTASNVVSILVVSHTGKTILTELRCVQDQDSIKKLERNIISKNVFASAVPALEEYRSVPLGHERFIAASSNGVLNELSSLDLSIYVDATSCKPPLSNVKVVPPRPSELVVVDDHDTENTETESEQRFRQHLLKISLFDSLAISAISLSPSDSRFVYAGTEDGGIYKLNLDNVQHNTLKILPTYNGFLPVTNTALPMFHSSHVVALSHNTDELLLSASFDWTCTLWDPLNSSKLATIDIGSPVLDAVWLDDQNHLCGILTCDAVFIVQWQYHAVTHRWQSTTDPKIIYKISSNEASCKNFVCFKIFQTDHGGHILAIGCNDQEIRFYKINCPELN</sequence>
<evidence type="ECO:0000256" key="3">
    <source>
        <dbReference type="ARBA" id="ARBA00022737"/>
    </source>
</evidence>
<keyword evidence="3" id="KW-0677">Repeat</keyword>
<dbReference type="Proteomes" id="UP000510647">
    <property type="component" value="Chromosome 4"/>
</dbReference>
<evidence type="ECO:0000313" key="5">
    <source>
        <dbReference type="Proteomes" id="UP000510647"/>
    </source>
</evidence>
<dbReference type="AlphaFoldDB" id="A0A7H9HUY8"/>
<keyword evidence="5" id="KW-1185">Reference proteome</keyword>
<dbReference type="GO" id="GO:0005868">
    <property type="term" value="C:cytoplasmic dynein complex"/>
    <property type="evidence" value="ECO:0007669"/>
    <property type="project" value="TreeGrafter"/>
</dbReference>
<dbReference type="SUPFAM" id="SSF50978">
    <property type="entry name" value="WD40 repeat-like"/>
    <property type="match status" value="1"/>
</dbReference>
<protein>
    <recommendedName>
        <fullName evidence="6">WD40 repeat-like protein</fullName>
    </recommendedName>
</protein>
<dbReference type="OrthoDB" id="366230at2759"/>
<proteinExistence type="predicted"/>
<gene>
    <name evidence="4" type="ORF">HG537_0D02560</name>
</gene>
<reference evidence="4 5" key="1">
    <citation type="submission" date="2020-06" db="EMBL/GenBank/DDBJ databases">
        <title>The yeast mating-type switching endonuclease HO is a domesticated member of an unorthodox homing genetic element family.</title>
        <authorList>
            <person name="Coughlan A.Y."/>
            <person name="Lombardi L."/>
            <person name="Braun-Galleani S."/>
            <person name="Martos A.R."/>
            <person name="Galeote V."/>
            <person name="Bigey F."/>
            <person name="Dequin S."/>
            <person name="Byrne K.P."/>
            <person name="Wolfe K.H."/>
        </authorList>
    </citation>
    <scope>NUCLEOTIDE SEQUENCE [LARGE SCALE GENOMIC DNA]</scope>
    <source>
        <strain evidence="4 5">CBS2947</strain>
    </source>
</reference>
<accession>A0A7H9HUY8</accession>
<evidence type="ECO:0000313" key="4">
    <source>
        <dbReference type="EMBL" id="QLQ80255.1"/>
    </source>
</evidence>
<dbReference type="PANTHER" id="PTHR12442:SF22">
    <property type="entry name" value="CYTOPLASMIC DYNEIN 1 INTERMEDIATE CHAIN-RELATED"/>
    <property type="match status" value="1"/>
</dbReference>
<dbReference type="InterPro" id="IPR050687">
    <property type="entry name" value="Dynein_IC"/>
</dbReference>
<dbReference type="GO" id="GO:0010970">
    <property type="term" value="P:transport along microtubule"/>
    <property type="evidence" value="ECO:0007669"/>
    <property type="project" value="TreeGrafter"/>
</dbReference>
<dbReference type="PANTHER" id="PTHR12442">
    <property type="entry name" value="DYNEIN INTERMEDIATE CHAIN"/>
    <property type="match status" value="1"/>
</dbReference>
<dbReference type="Gene3D" id="2.130.10.10">
    <property type="entry name" value="YVTN repeat-like/Quinoprotein amine dehydrogenase"/>
    <property type="match status" value="1"/>
</dbReference>
<keyword evidence="1" id="KW-0963">Cytoplasm</keyword>
<dbReference type="InterPro" id="IPR015943">
    <property type="entry name" value="WD40/YVTN_repeat-like_dom_sf"/>
</dbReference>
<name>A0A7H9HUY8_9SACH</name>
<evidence type="ECO:0008006" key="6">
    <source>
        <dbReference type="Google" id="ProtNLM"/>
    </source>
</evidence>
<dbReference type="GO" id="GO:0045504">
    <property type="term" value="F:dynein heavy chain binding"/>
    <property type="evidence" value="ECO:0007669"/>
    <property type="project" value="TreeGrafter"/>
</dbReference>
<keyword evidence="2" id="KW-0853">WD repeat</keyword>
<organism evidence="4 5">
    <name type="scientific">Torulaspora globosa</name>
    <dbReference type="NCBI Taxonomy" id="48254"/>
    <lineage>
        <taxon>Eukaryota</taxon>
        <taxon>Fungi</taxon>
        <taxon>Dikarya</taxon>
        <taxon>Ascomycota</taxon>
        <taxon>Saccharomycotina</taxon>
        <taxon>Saccharomycetes</taxon>
        <taxon>Saccharomycetales</taxon>
        <taxon>Saccharomycetaceae</taxon>
        <taxon>Torulaspora</taxon>
    </lineage>
</organism>